<feature type="region of interest" description="Disordered" evidence="2">
    <location>
        <begin position="1"/>
        <end position="54"/>
    </location>
</feature>
<dbReference type="GO" id="GO:0003676">
    <property type="term" value="F:nucleic acid binding"/>
    <property type="evidence" value="ECO:0007669"/>
    <property type="project" value="InterPro"/>
</dbReference>
<dbReference type="GO" id="GO:0008270">
    <property type="term" value="F:zinc ion binding"/>
    <property type="evidence" value="ECO:0007669"/>
    <property type="project" value="UniProtKB-KW"/>
</dbReference>
<reference evidence="4" key="1">
    <citation type="submission" date="2020-06" db="EMBL/GenBank/DDBJ databases">
        <authorList>
            <person name="Li T."/>
            <person name="Hu X."/>
            <person name="Zhang T."/>
            <person name="Song X."/>
            <person name="Zhang H."/>
            <person name="Dai N."/>
            <person name="Sheng W."/>
            <person name="Hou X."/>
            <person name="Wei L."/>
        </authorList>
    </citation>
    <scope>NUCLEOTIDE SEQUENCE</scope>
    <source>
        <strain evidence="4">G02</strain>
        <tissue evidence="4">Leaf</tissue>
    </source>
</reference>
<dbReference type="InterPro" id="IPR036875">
    <property type="entry name" value="Znf_CCHC_sf"/>
</dbReference>
<organism evidence="4">
    <name type="scientific">Sesamum radiatum</name>
    <name type="common">Black benniseed</name>
    <dbReference type="NCBI Taxonomy" id="300843"/>
    <lineage>
        <taxon>Eukaryota</taxon>
        <taxon>Viridiplantae</taxon>
        <taxon>Streptophyta</taxon>
        <taxon>Embryophyta</taxon>
        <taxon>Tracheophyta</taxon>
        <taxon>Spermatophyta</taxon>
        <taxon>Magnoliopsida</taxon>
        <taxon>eudicotyledons</taxon>
        <taxon>Gunneridae</taxon>
        <taxon>Pentapetalae</taxon>
        <taxon>asterids</taxon>
        <taxon>lamiids</taxon>
        <taxon>Lamiales</taxon>
        <taxon>Pedaliaceae</taxon>
        <taxon>Sesamum</taxon>
    </lineage>
</organism>
<dbReference type="PANTHER" id="PTHR31973:SF187">
    <property type="entry name" value="MUTATOR TRANSPOSASE MUDRA PROTEIN"/>
    <property type="match status" value="1"/>
</dbReference>
<dbReference type="PANTHER" id="PTHR31973">
    <property type="entry name" value="POLYPROTEIN, PUTATIVE-RELATED"/>
    <property type="match status" value="1"/>
</dbReference>
<evidence type="ECO:0000313" key="4">
    <source>
        <dbReference type="EMBL" id="KAL0403603.1"/>
    </source>
</evidence>
<reference evidence="4" key="2">
    <citation type="journal article" date="2024" name="Plant">
        <title>Genomic evolution and insights into agronomic trait innovations of Sesamum species.</title>
        <authorList>
            <person name="Miao H."/>
            <person name="Wang L."/>
            <person name="Qu L."/>
            <person name="Liu H."/>
            <person name="Sun Y."/>
            <person name="Le M."/>
            <person name="Wang Q."/>
            <person name="Wei S."/>
            <person name="Zheng Y."/>
            <person name="Lin W."/>
            <person name="Duan Y."/>
            <person name="Cao H."/>
            <person name="Xiong S."/>
            <person name="Wang X."/>
            <person name="Wei L."/>
            <person name="Li C."/>
            <person name="Ma Q."/>
            <person name="Ju M."/>
            <person name="Zhao R."/>
            <person name="Li G."/>
            <person name="Mu C."/>
            <person name="Tian Q."/>
            <person name="Mei H."/>
            <person name="Zhang T."/>
            <person name="Gao T."/>
            <person name="Zhang H."/>
        </authorList>
    </citation>
    <scope>NUCLEOTIDE SEQUENCE</scope>
    <source>
        <strain evidence="4">G02</strain>
    </source>
</reference>
<accession>A0AAW2TFB6</accession>
<dbReference type="SUPFAM" id="SSF57756">
    <property type="entry name" value="Retrovirus zinc finger-like domains"/>
    <property type="match status" value="1"/>
</dbReference>
<feature type="domain" description="CCHC-type" evidence="3">
    <location>
        <begin position="318"/>
        <end position="333"/>
    </location>
</feature>
<evidence type="ECO:0000256" key="2">
    <source>
        <dbReference type="SAM" id="MobiDB-lite"/>
    </source>
</evidence>
<keyword evidence="1" id="KW-0862">Zinc</keyword>
<name>A0AAW2TFB6_SESRA</name>
<keyword evidence="1" id="KW-0863">Zinc-finger</keyword>
<comment type="caution">
    <text evidence="4">The sequence shown here is derived from an EMBL/GenBank/DDBJ whole genome shotgun (WGS) entry which is preliminary data.</text>
</comment>
<sequence>MTIENEVRTGGKNIGDESGSTSDDEEIDVVDNEEDLDEHRDSDENDGDGGTVVVFNPEDTYDPTFELGMRFSNKNQAYRAKRATLKEIEKSPDYQYTRLWDYAEEVRATNPGSTVILVSEKADDGEHRFSRMNVCFGVGFRGLTYKNALWKAAKACTVIEFKKAMQEMKGISQAAFDWFNNKPHTQWSRSHFSELPVCDMLLNNVCETFNACILDAREKSILTMLEWIREYLMRRMQDNRDRAIIETFKSVYQPLILPMTHESLWVESFIIRPLPPNYGRGPGRPSKARRREADEPRNKKKKKRGLQKLKRIQKTVHCTSCGEPGHNSAKCPEREPTEDTAGNQHNRKGSNANHPTILPPVHEDIHEEDAFEDVVITQEWHDVTTDNPIYRSVPSMYD</sequence>
<keyword evidence="1" id="KW-0479">Metal-binding</keyword>
<evidence type="ECO:0000259" key="3">
    <source>
        <dbReference type="PROSITE" id="PS50158"/>
    </source>
</evidence>
<feature type="region of interest" description="Disordered" evidence="2">
    <location>
        <begin position="276"/>
        <end position="356"/>
    </location>
</feature>
<dbReference type="PROSITE" id="PS50158">
    <property type="entry name" value="ZF_CCHC"/>
    <property type="match status" value="1"/>
</dbReference>
<feature type="compositionally biased region" description="Acidic residues" evidence="2">
    <location>
        <begin position="22"/>
        <end position="36"/>
    </location>
</feature>
<gene>
    <name evidence="4" type="ORF">Sradi_2001100</name>
</gene>
<evidence type="ECO:0000256" key="1">
    <source>
        <dbReference type="PROSITE-ProRule" id="PRU00047"/>
    </source>
</evidence>
<feature type="compositionally biased region" description="Polar residues" evidence="2">
    <location>
        <begin position="340"/>
        <end position="354"/>
    </location>
</feature>
<protein>
    <recommendedName>
        <fullName evidence="3">CCHC-type domain-containing protein</fullName>
    </recommendedName>
</protein>
<proteinExistence type="predicted"/>
<dbReference type="InterPro" id="IPR001878">
    <property type="entry name" value="Znf_CCHC"/>
</dbReference>
<feature type="compositionally biased region" description="Basic residues" evidence="2">
    <location>
        <begin position="298"/>
        <end position="314"/>
    </location>
</feature>
<dbReference type="AlphaFoldDB" id="A0AAW2TFB6"/>
<dbReference type="EMBL" id="JACGWJ010000008">
    <property type="protein sequence ID" value="KAL0403603.1"/>
    <property type="molecule type" value="Genomic_DNA"/>
</dbReference>